<feature type="domain" description="Ice-binding protein C-terminal" evidence="1">
    <location>
        <begin position="147"/>
        <end position="170"/>
    </location>
</feature>
<sequence>MIPTVGSAAVVKYAFAPVGGTLSYDPSVAEAISGSFIRPGYGGTFTFDTATNSLLGFEYGFPLSLNWGAGPDDFPKDAVINLFGSAGPCDLQCFTDAINASSYSIEFVQTTVRLNFGGALNGTVTGTGGFGVGRPISATGNFHVTGSVPEPSTWGLLLFGFTAIGVGMRRSRKANFRTLLSAD</sequence>
<evidence type="ECO:0000313" key="2">
    <source>
        <dbReference type="EMBL" id="QIK78645.1"/>
    </source>
</evidence>
<name>A0A6G7YPH7_9SPHN</name>
<accession>A0A6G7YPH7</accession>
<evidence type="ECO:0000313" key="3">
    <source>
        <dbReference type="Proteomes" id="UP000503222"/>
    </source>
</evidence>
<proteinExistence type="predicted"/>
<dbReference type="NCBIfam" id="TIGR02595">
    <property type="entry name" value="PEP_CTERM"/>
    <property type="match status" value="1"/>
</dbReference>
<dbReference type="Proteomes" id="UP000503222">
    <property type="component" value="Chromosome"/>
</dbReference>
<keyword evidence="3" id="KW-1185">Reference proteome</keyword>
<dbReference type="RefSeq" id="WP_166411038.1">
    <property type="nucleotide sequence ID" value="NZ_CP049869.1"/>
</dbReference>
<reference evidence="2 3" key="1">
    <citation type="submission" date="2020-03" db="EMBL/GenBank/DDBJ databases">
        <title>Sphingomonas sp. nov., isolated from fish.</title>
        <authorList>
            <person name="Hyun D.-W."/>
            <person name="Bae J.-W."/>
        </authorList>
    </citation>
    <scope>NUCLEOTIDE SEQUENCE [LARGE SCALE GENOMIC DNA]</scope>
    <source>
        <strain evidence="2 3">HDW15B</strain>
    </source>
</reference>
<dbReference type="EMBL" id="CP049869">
    <property type="protein sequence ID" value="QIK78645.1"/>
    <property type="molecule type" value="Genomic_DNA"/>
</dbReference>
<dbReference type="Pfam" id="PF07589">
    <property type="entry name" value="PEP-CTERM"/>
    <property type="match status" value="1"/>
</dbReference>
<dbReference type="InterPro" id="IPR013424">
    <property type="entry name" value="Ice-binding_C"/>
</dbReference>
<dbReference type="KEGG" id="spii:G7077_06790"/>
<organism evidence="2 3">
    <name type="scientific">Sphingomonas piscis</name>
    <dbReference type="NCBI Taxonomy" id="2714943"/>
    <lineage>
        <taxon>Bacteria</taxon>
        <taxon>Pseudomonadati</taxon>
        <taxon>Pseudomonadota</taxon>
        <taxon>Alphaproteobacteria</taxon>
        <taxon>Sphingomonadales</taxon>
        <taxon>Sphingomonadaceae</taxon>
        <taxon>Sphingomonas</taxon>
    </lineage>
</organism>
<dbReference type="AlphaFoldDB" id="A0A6G7YPH7"/>
<protein>
    <submittedName>
        <fullName evidence="2">PEP-CTERM sorting domain-containing protein</fullName>
    </submittedName>
</protein>
<gene>
    <name evidence="2" type="ORF">G7077_06790</name>
</gene>
<evidence type="ECO:0000259" key="1">
    <source>
        <dbReference type="Pfam" id="PF07589"/>
    </source>
</evidence>